<comment type="caution">
    <text evidence="2">The sequence shown here is derived from an EMBL/GenBank/DDBJ whole genome shotgun (WGS) entry which is preliminary data.</text>
</comment>
<evidence type="ECO:0000313" key="2">
    <source>
        <dbReference type="EMBL" id="MFD0862313.1"/>
    </source>
</evidence>
<dbReference type="EMBL" id="JBHTJH010000004">
    <property type="protein sequence ID" value="MFD0862313.1"/>
    <property type="molecule type" value="Genomic_DNA"/>
</dbReference>
<dbReference type="InterPro" id="IPR000182">
    <property type="entry name" value="GNAT_dom"/>
</dbReference>
<dbReference type="EC" id="2.3.-.-" evidence="2"/>
<dbReference type="Proteomes" id="UP001596978">
    <property type="component" value="Unassembled WGS sequence"/>
</dbReference>
<accession>A0ABW3CXC1</accession>
<proteinExistence type="predicted"/>
<gene>
    <name evidence="2" type="ORF">ACFQ1M_08825</name>
</gene>
<keyword evidence="3" id="KW-1185">Reference proteome</keyword>
<dbReference type="Pfam" id="PF00583">
    <property type="entry name" value="Acetyltransf_1"/>
    <property type="match status" value="1"/>
</dbReference>
<dbReference type="GO" id="GO:0016746">
    <property type="term" value="F:acyltransferase activity"/>
    <property type="evidence" value="ECO:0007669"/>
    <property type="project" value="UniProtKB-KW"/>
</dbReference>
<dbReference type="PROSITE" id="PS51186">
    <property type="entry name" value="GNAT"/>
    <property type="match status" value="1"/>
</dbReference>
<protein>
    <submittedName>
        <fullName evidence="2">GNAT family N-acetyltransferase</fullName>
        <ecNumber evidence="2">2.3.-.-</ecNumber>
    </submittedName>
</protein>
<evidence type="ECO:0000313" key="3">
    <source>
        <dbReference type="Proteomes" id="UP001596978"/>
    </source>
</evidence>
<dbReference type="RefSeq" id="WP_386406991.1">
    <property type="nucleotide sequence ID" value="NZ_JBHTJH010000004.1"/>
</dbReference>
<evidence type="ECO:0000259" key="1">
    <source>
        <dbReference type="PROSITE" id="PS51186"/>
    </source>
</evidence>
<reference evidence="3" key="1">
    <citation type="journal article" date="2019" name="Int. J. Syst. Evol. Microbiol.">
        <title>The Global Catalogue of Microorganisms (GCM) 10K type strain sequencing project: providing services to taxonomists for standard genome sequencing and annotation.</title>
        <authorList>
            <consortium name="The Broad Institute Genomics Platform"/>
            <consortium name="The Broad Institute Genome Sequencing Center for Infectious Disease"/>
            <person name="Wu L."/>
            <person name="Ma J."/>
        </authorList>
    </citation>
    <scope>NUCLEOTIDE SEQUENCE [LARGE SCALE GENOMIC DNA]</scope>
    <source>
        <strain evidence="3">CCUG 62952</strain>
    </source>
</reference>
<dbReference type="Gene3D" id="3.40.630.30">
    <property type="match status" value="1"/>
</dbReference>
<keyword evidence="2" id="KW-0808">Transferase</keyword>
<dbReference type="CDD" id="cd04301">
    <property type="entry name" value="NAT_SF"/>
    <property type="match status" value="1"/>
</dbReference>
<organism evidence="2 3">
    <name type="scientific">Sungkyunkwania multivorans</name>
    <dbReference type="NCBI Taxonomy" id="1173618"/>
    <lineage>
        <taxon>Bacteria</taxon>
        <taxon>Pseudomonadati</taxon>
        <taxon>Bacteroidota</taxon>
        <taxon>Flavobacteriia</taxon>
        <taxon>Flavobacteriales</taxon>
        <taxon>Flavobacteriaceae</taxon>
        <taxon>Sungkyunkwania</taxon>
    </lineage>
</organism>
<dbReference type="SUPFAM" id="SSF55729">
    <property type="entry name" value="Acyl-CoA N-acyltransferases (Nat)"/>
    <property type="match status" value="1"/>
</dbReference>
<dbReference type="InterPro" id="IPR016181">
    <property type="entry name" value="Acyl_CoA_acyltransferase"/>
</dbReference>
<sequence>MKILFAAEEHLDALIPLFDGYRVFYKQKSDPEGAKRFLRERLALKEATILLALKDDETPIGFIQLFPIFSSVTMERMYLLNDLFVAKEERCKGVGQALLNAAKELCVKKNYKGLALQTEVDNPAQKLYEYLGWVRDPDLHYFWKARY</sequence>
<keyword evidence="2" id="KW-0012">Acyltransferase</keyword>
<name>A0ABW3CXC1_9FLAO</name>
<feature type="domain" description="N-acetyltransferase" evidence="1">
    <location>
        <begin position="1"/>
        <end position="147"/>
    </location>
</feature>